<dbReference type="EMBL" id="LJBJ02000014">
    <property type="protein sequence ID" value="OAX51652.1"/>
    <property type="molecule type" value="Genomic_DNA"/>
</dbReference>
<keyword evidence="5 10" id="KW-1133">Transmembrane helix</keyword>
<keyword evidence="3 10" id="KW-1003">Cell membrane</keyword>
<keyword evidence="13" id="KW-1185">Reference proteome</keyword>
<keyword evidence="8 10" id="KW-0472">Membrane</keyword>
<evidence type="ECO:0000256" key="7">
    <source>
        <dbReference type="ARBA" id="ARBA00023065"/>
    </source>
</evidence>
<evidence type="ECO:0000313" key="13">
    <source>
        <dbReference type="Proteomes" id="UP000053171"/>
    </source>
</evidence>
<dbReference type="NCBIfam" id="TIGR00831">
    <property type="entry name" value="a_cpa1"/>
    <property type="match status" value="1"/>
</dbReference>
<feature type="transmembrane region" description="Helical" evidence="10">
    <location>
        <begin position="50"/>
        <end position="67"/>
    </location>
</feature>
<evidence type="ECO:0000256" key="1">
    <source>
        <dbReference type="ARBA" id="ARBA00004651"/>
    </source>
</evidence>
<dbReference type="Pfam" id="PF00999">
    <property type="entry name" value="Na_H_Exchanger"/>
    <property type="match status" value="1"/>
</dbReference>
<dbReference type="InterPro" id="IPR006153">
    <property type="entry name" value="Cation/H_exchanger_TM"/>
</dbReference>
<keyword evidence="9 10" id="KW-0739">Sodium transport</keyword>
<feature type="transmembrane region" description="Helical" evidence="10">
    <location>
        <begin position="378"/>
        <end position="401"/>
    </location>
</feature>
<dbReference type="PANTHER" id="PTHR10110:SF86">
    <property type="entry name" value="SODIUM_HYDROGEN EXCHANGER 7"/>
    <property type="match status" value="1"/>
</dbReference>
<evidence type="ECO:0000256" key="5">
    <source>
        <dbReference type="ARBA" id="ARBA00022989"/>
    </source>
</evidence>
<dbReference type="GO" id="GO:0098719">
    <property type="term" value="P:sodium ion import across plasma membrane"/>
    <property type="evidence" value="ECO:0007669"/>
    <property type="project" value="TreeGrafter"/>
</dbReference>
<protein>
    <recommendedName>
        <fullName evidence="11">Cation/H+ exchanger transmembrane domain-containing protein</fullName>
    </recommendedName>
</protein>
<dbReference type="RefSeq" id="WP_058730936.1">
    <property type="nucleotide sequence ID" value="NZ_CP113782.1"/>
</dbReference>
<keyword evidence="10" id="KW-0050">Antiport</keyword>
<dbReference type="Gene3D" id="6.10.140.1330">
    <property type="match status" value="1"/>
</dbReference>
<feature type="transmembrane region" description="Helical" evidence="10">
    <location>
        <begin position="343"/>
        <end position="366"/>
    </location>
</feature>
<feature type="transmembrane region" description="Helical" evidence="10">
    <location>
        <begin position="147"/>
        <end position="165"/>
    </location>
</feature>
<comment type="caution">
    <text evidence="12">The sequence shown here is derived from an EMBL/GenBank/DDBJ whole genome shotgun (WGS) entry which is preliminary data.</text>
</comment>
<keyword evidence="7 10" id="KW-0406">Ion transport</keyword>
<comment type="function">
    <text evidence="10">Na(+)/H(+) antiporter that extrudes sodium in exchange for external protons.</text>
</comment>
<evidence type="ECO:0000259" key="11">
    <source>
        <dbReference type="Pfam" id="PF00999"/>
    </source>
</evidence>
<feature type="transmembrane region" description="Helical" evidence="10">
    <location>
        <begin position="231"/>
        <end position="248"/>
    </location>
</feature>
<feature type="transmembrane region" description="Helical" evidence="10">
    <location>
        <begin position="79"/>
        <end position="101"/>
    </location>
</feature>
<accession>A0A147E8M8</accession>
<proteinExistence type="inferred from homology"/>
<evidence type="ECO:0000256" key="10">
    <source>
        <dbReference type="RuleBase" id="RU366002"/>
    </source>
</evidence>
<dbReference type="PATRIC" id="fig|37923.10.peg.1013"/>
<feature type="transmembrane region" description="Helical" evidence="10">
    <location>
        <begin position="260"/>
        <end position="282"/>
    </location>
</feature>
<dbReference type="GO" id="GO:0015386">
    <property type="term" value="F:potassium:proton antiporter activity"/>
    <property type="evidence" value="ECO:0007669"/>
    <property type="project" value="TreeGrafter"/>
</dbReference>
<dbReference type="Proteomes" id="UP000053171">
    <property type="component" value="Unassembled WGS sequence"/>
</dbReference>
<keyword evidence="2 10" id="KW-0813">Transport</keyword>
<dbReference type="PANTHER" id="PTHR10110">
    <property type="entry name" value="SODIUM/HYDROGEN EXCHANGER"/>
    <property type="match status" value="1"/>
</dbReference>
<evidence type="ECO:0000256" key="4">
    <source>
        <dbReference type="ARBA" id="ARBA00022692"/>
    </source>
</evidence>
<feature type="domain" description="Cation/H+ exchanger transmembrane" evidence="11">
    <location>
        <begin position="13"/>
        <end position="403"/>
    </location>
</feature>
<organism evidence="12 13">
    <name type="scientific">Rothia kristinae</name>
    <dbReference type="NCBI Taxonomy" id="37923"/>
    <lineage>
        <taxon>Bacteria</taxon>
        <taxon>Bacillati</taxon>
        <taxon>Actinomycetota</taxon>
        <taxon>Actinomycetes</taxon>
        <taxon>Micrococcales</taxon>
        <taxon>Micrococcaceae</taxon>
        <taxon>Rothia</taxon>
    </lineage>
</organism>
<dbReference type="GO" id="GO:0051453">
    <property type="term" value="P:regulation of intracellular pH"/>
    <property type="evidence" value="ECO:0007669"/>
    <property type="project" value="TreeGrafter"/>
</dbReference>
<dbReference type="InterPro" id="IPR018422">
    <property type="entry name" value="Cation/H_exchanger_CPA1"/>
</dbReference>
<feature type="transmembrane region" description="Helical" evidence="10">
    <location>
        <begin position="113"/>
        <end position="135"/>
    </location>
</feature>
<comment type="subcellular location">
    <subcellularLocation>
        <location evidence="1 10">Cell membrane</location>
        <topology evidence="1 10">Multi-pass membrane protein</topology>
    </subcellularLocation>
</comment>
<dbReference type="GO" id="GO:0015385">
    <property type="term" value="F:sodium:proton antiporter activity"/>
    <property type="evidence" value="ECO:0007669"/>
    <property type="project" value="InterPro"/>
</dbReference>
<keyword evidence="6 10" id="KW-0915">Sodium</keyword>
<evidence type="ECO:0000256" key="9">
    <source>
        <dbReference type="ARBA" id="ARBA00023201"/>
    </source>
</evidence>
<evidence type="ECO:0000256" key="3">
    <source>
        <dbReference type="ARBA" id="ARBA00022475"/>
    </source>
</evidence>
<evidence type="ECO:0000313" key="12">
    <source>
        <dbReference type="EMBL" id="OAX51652.1"/>
    </source>
</evidence>
<sequence>MLGVEIVIALGVAILLGQMTATRVRLAPPIVLMVFGVAMNLIPSLRQVGLPAEIVLVVFLPILLYWDSLNTSVREIRRVLRGVILNGTLLVVFTAAAVALVARACGLSWGTAWLIGAAVAPTDATAVSVLGRGLSRRATTVLKAESLINDGTALVVFALAVEVASGEGHITWGHASGMFAVSFLGGTAIGLAVGWLIGQVARRMTVPVYINVLMLLTPFLAYLAAEAVEASGVLAVVVCGLYFSQIAPRHFSARSRQIANPFWSMITFLINGALFVLVGAQLPSAVGGLRSDGLWHALGVILAVYATTVAARFVFLHVSIGLIRLLDRRPIQRTMRTTFPERVVNVLAGFRGAVSLAVGLSVPLTLADGSAFPSRDLIVLVVAGVVVLSLVVQGVVFPVAVRWAVRDQPEDDDAGGATERAWIRTHRELLAVLPELARQNGISDEVLGEFQRRYEQIRRPWEESAGDPEAREVLEERRRQQRRMQLGVLRHKRAAMVRQRDEGLLDDEALSEIMQRLDMEELRLTGPAEIE</sequence>
<dbReference type="InterPro" id="IPR004705">
    <property type="entry name" value="Cation/H_exchanger_CPA1_bac"/>
</dbReference>
<evidence type="ECO:0000256" key="6">
    <source>
        <dbReference type="ARBA" id="ARBA00023053"/>
    </source>
</evidence>
<dbReference type="AlphaFoldDB" id="A0A147E8M8"/>
<keyword evidence="4 10" id="KW-0812">Transmembrane</keyword>
<feature type="transmembrane region" description="Helical" evidence="10">
    <location>
        <begin position="294"/>
        <end position="323"/>
    </location>
</feature>
<feature type="transmembrane region" description="Helical" evidence="10">
    <location>
        <begin position="208"/>
        <end position="225"/>
    </location>
</feature>
<feature type="transmembrane region" description="Helical" evidence="10">
    <location>
        <begin position="177"/>
        <end position="196"/>
    </location>
</feature>
<dbReference type="GO" id="GO:0005886">
    <property type="term" value="C:plasma membrane"/>
    <property type="evidence" value="ECO:0007669"/>
    <property type="project" value="UniProtKB-SubCell"/>
</dbReference>
<reference evidence="12" key="1">
    <citation type="submission" date="2016-06" db="EMBL/GenBank/DDBJ databases">
        <title>Identification of putative biosynthetic pathways for the production of bioactive secondary metabolites by the marine actinomycete Kocuria kristinae RUTW2-3.</title>
        <authorList>
            <person name="Waterworth S.C."/>
            <person name="Walmsley T.A."/>
            <person name="Matongo T."/>
            <person name="Davies-Coleman M.T."/>
            <person name="Dorrington R.A."/>
        </authorList>
    </citation>
    <scope>NUCLEOTIDE SEQUENCE [LARGE SCALE GENOMIC DNA]</scope>
    <source>
        <strain evidence="12">RUTW2-3</strain>
    </source>
</reference>
<evidence type="ECO:0000256" key="2">
    <source>
        <dbReference type="ARBA" id="ARBA00022448"/>
    </source>
</evidence>
<comment type="similarity">
    <text evidence="10">Belongs to the monovalent cation:proton antiporter 1 (CPA1) transporter (TC 2.A.36) family.</text>
</comment>
<name>A0A147E8M8_9MICC</name>
<gene>
    <name evidence="12" type="ORF">AN277_0207555</name>
</gene>
<evidence type="ECO:0000256" key="8">
    <source>
        <dbReference type="ARBA" id="ARBA00023136"/>
    </source>
</evidence>